<feature type="domain" description="Gnk2-homologous" evidence="11">
    <location>
        <begin position="30"/>
        <end position="133"/>
    </location>
</feature>
<organism evidence="12 13">
    <name type="scientific">Ilex paraguariensis</name>
    <name type="common">yerba mate</name>
    <dbReference type="NCBI Taxonomy" id="185542"/>
    <lineage>
        <taxon>Eukaryota</taxon>
        <taxon>Viridiplantae</taxon>
        <taxon>Streptophyta</taxon>
        <taxon>Embryophyta</taxon>
        <taxon>Tracheophyta</taxon>
        <taxon>Spermatophyta</taxon>
        <taxon>Magnoliopsida</taxon>
        <taxon>eudicotyledons</taxon>
        <taxon>Gunneridae</taxon>
        <taxon>Pentapetalae</taxon>
        <taxon>asterids</taxon>
        <taxon>campanulids</taxon>
        <taxon>Aquifoliales</taxon>
        <taxon>Aquifoliaceae</taxon>
        <taxon>Ilex</taxon>
    </lineage>
</organism>
<evidence type="ECO:0000259" key="11">
    <source>
        <dbReference type="PROSITE" id="PS51473"/>
    </source>
</evidence>
<dbReference type="PANTHER" id="PTHR32080:SF6">
    <property type="entry name" value="PLASMODESMATA-LOCATED PROTEIN 4"/>
    <property type="match status" value="1"/>
</dbReference>
<dbReference type="InterPro" id="IPR002902">
    <property type="entry name" value="GNK2"/>
</dbReference>
<dbReference type="GO" id="GO:0005886">
    <property type="term" value="C:plasma membrane"/>
    <property type="evidence" value="ECO:0007669"/>
    <property type="project" value="UniProtKB-SubCell"/>
</dbReference>
<evidence type="ECO:0000256" key="10">
    <source>
        <dbReference type="SAM" id="SignalP"/>
    </source>
</evidence>
<gene>
    <name evidence="12" type="ORF">ILEXP_LOCUS24937</name>
</gene>
<dbReference type="InterPro" id="IPR038408">
    <property type="entry name" value="GNK2_sf"/>
</dbReference>
<evidence type="ECO:0000256" key="7">
    <source>
        <dbReference type="ARBA" id="ARBA00024184"/>
    </source>
</evidence>
<evidence type="ECO:0000256" key="2">
    <source>
        <dbReference type="ARBA" id="ARBA00022581"/>
    </source>
</evidence>
<dbReference type="Pfam" id="PF01657">
    <property type="entry name" value="Stress-antifung"/>
    <property type="match status" value="2"/>
</dbReference>
<keyword evidence="6" id="KW-1015">Disulfide bond</keyword>
<accession>A0ABC8SHM4</accession>
<keyword evidence="9" id="KW-0472">Membrane</keyword>
<evidence type="ECO:0000256" key="8">
    <source>
        <dbReference type="ARBA" id="ARBA00038393"/>
    </source>
</evidence>
<dbReference type="PROSITE" id="PS51473">
    <property type="entry name" value="GNK2"/>
    <property type="match status" value="2"/>
</dbReference>
<feature type="signal peptide" evidence="10">
    <location>
        <begin position="1"/>
        <end position="24"/>
    </location>
</feature>
<keyword evidence="4" id="KW-0677">Repeat</keyword>
<evidence type="ECO:0000313" key="13">
    <source>
        <dbReference type="Proteomes" id="UP001642360"/>
    </source>
</evidence>
<dbReference type="AlphaFoldDB" id="A0ABC8SHM4"/>
<evidence type="ECO:0000256" key="5">
    <source>
        <dbReference type="ARBA" id="ARBA00022949"/>
    </source>
</evidence>
<feature type="transmembrane region" description="Helical" evidence="9">
    <location>
        <begin position="255"/>
        <end position="276"/>
    </location>
</feature>
<sequence length="285" mass="30981">MDSSAYGRVMLFLCFGLLLPAVNTSPEDYNHFVYKHCANQTFTDTTSSVPPILSSLFQELVLQSSKFKFFETNVGDDQTAILGRFQCRGDISNDECHNCVNSLPKTSNSWCGYSVRARVQLSGCYIHYEADGTETSRLQLFHNTCSESSATSSGFQELRDEAFAALESCVMNGNGFCDMNYESVHVTAQCEGNLGACDCEQCVVSAAQIAQHECGNSDSGHIYLDNCFISYSNYYNGMAGNSYPEKGTGGSSGKLAAIALGGIAALSFGIAFCYCIRYRSKSDGK</sequence>
<feature type="chain" id="PRO_5044771230" description="Gnk2-homologous domain-containing protein" evidence="10">
    <location>
        <begin position="25"/>
        <end position="285"/>
    </location>
</feature>
<dbReference type="PANTHER" id="PTHR32080">
    <property type="entry name" value="ANTIFUNGAL PROTEIN GINKBILOBIN-2-LIKE"/>
    <property type="match status" value="1"/>
</dbReference>
<dbReference type="GO" id="GO:0009506">
    <property type="term" value="C:plasmodesma"/>
    <property type="evidence" value="ECO:0007669"/>
    <property type="project" value="UniProtKB-SubCell"/>
</dbReference>
<reference evidence="12 13" key="1">
    <citation type="submission" date="2024-02" db="EMBL/GenBank/DDBJ databases">
        <authorList>
            <person name="Vignale AGUSTIN F."/>
            <person name="Sosa J E."/>
            <person name="Modenutti C."/>
        </authorList>
    </citation>
    <scope>NUCLEOTIDE SEQUENCE [LARGE SCALE GENOMIC DNA]</scope>
</reference>
<keyword evidence="5" id="KW-0965">Cell junction</keyword>
<dbReference type="CDD" id="cd23509">
    <property type="entry name" value="Gnk2-like"/>
    <property type="match status" value="2"/>
</dbReference>
<dbReference type="Gene3D" id="3.30.430.20">
    <property type="entry name" value="Gnk2 domain, C-X8-C-X2-C motif"/>
    <property type="match status" value="2"/>
</dbReference>
<feature type="domain" description="Gnk2-homologous" evidence="11">
    <location>
        <begin position="137"/>
        <end position="236"/>
    </location>
</feature>
<keyword evidence="13" id="KW-1185">Reference proteome</keyword>
<dbReference type="Proteomes" id="UP001642360">
    <property type="component" value="Unassembled WGS sequence"/>
</dbReference>
<evidence type="ECO:0000256" key="6">
    <source>
        <dbReference type="ARBA" id="ARBA00023157"/>
    </source>
</evidence>
<comment type="caution">
    <text evidence="12">The sequence shown here is derived from an EMBL/GenBank/DDBJ whole genome shotgun (WGS) entry which is preliminary data.</text>
</comment>
<dbReference type="InterPro" id="IPR051378">
    <property type="entry name" value="Cell2Cell_Antifungal"/>
</dbReference>
<keyword evidence="9" id="KW-1133">Transmembrane helix</keyword>
<evidence type="ECO:0000313" key="12">
    <source>
        <dbReference type="EMBL" id="CAK9156398.1"/>
    </source>
</evidence>
<comment type="similarity">
    <text evidence="8">Belongs to the cysteine-rich repeat secretory protein family. Plasmodesmata-located proteins (PDLD) subfamily.</text>
</comment>
<comment type="subcellular location">
    <subcellularLocation>
        <location evidence="7">Cell junction</location>
        <location evidence="7">Plasmodesma</location>
    </subcellularLocation>
    <subcellularLocation>
        <location evidence="1">Cell membrane</location>
        <topology evidence="1">Single-pass type I membrane protein</topology>
    </subcellularLocation>
</comment>
<evidence type="ECO:0000256" key="3">
    <source>
        <dbReference type="ARBA" id="ARBA00022729"/>
    </source>
</evidence>
<keyword evidence="9" id="KW-0812">Transmembrane</keyword>
<evidence type="ECO:0000256" key="1">
    <source>
        <dbReference type="ARBA" id="ARBA00004251"/>
    </source>
</evidence>
<name>A0ABC8SHM4_9AQUA</name>
<keyword evidence="3 10" id="KW-0732">Signal</keyword>
<dbReference type="EMBL" id="CAUOFW020002848">
    <property type="protein sequence ID" value="CAK9156398.1"/>
    <property type="molecule type" value="Genomic_DNA"/>
</dbReference>
<protein>
    <recommendedName>
        <fullName evidence="11">Gnk2-homologous domain-containing protein</fullName>
    </recommendedName>
</protein>
<evidence type="ECO:0000256" key="4">
    <source>
        <dbReference type="ARBA" id="ARBA00022737"/>
    </source>
</evidence>
<proteinExistence type="inferred from homology"/>
<evidence type="ECO:0000256" key="9">
    <source>
        <dbReference type="SAM" id="Phobius"/>
    </source>
</evidence>
<keyword evidence="2" id="KW-0945">Host-virus interaction</keyword>